<evidence type="ECO:0000313" key="4">
    <source>
        <dbReference type="Proteomes" id="UP000011550"/>
    </source>
</evidence>
<name>M0IHH1_9EURY</name>
<protein>
    <submittedName>
        <fullName evidence="3">Uncharacterized protein</fullName>
    </submittedName>
</protein>
<keyword evidence="2" id="KW-0472">Membrane</keyword>
<comment type="caution">
    <text evidence="3">The sequence shown here is derived from an EMBL/GenBank/DDBJ whole genome shotgun (WGS) entry which is preliminary data.</text>
</comment>
<keyword evidence="2" id="KW-1133">Transmembrane helix</keyword>
<keyword evidence="4" id="KW-1185">Reference proteome</keyword>
<reference evidence="3 4" key="1">
    <citation type="journal article" date="2014" name="PLoS Genet.">
        <title>Phylogenetically driven sequencing of extremely halophilic archaea reveals strategies for static and dynamic osmo-response.</title>
        <authorList>
            <person name="Becker E.A."/>
            <person name="Seitzer P.M."/>
            <person name="Tritt A."/>
            <person name="Larsen D."/>
            <person name="Krusor M."/>
            <person name="Yao A.I."/>
            <person name="Wu D."/>
            <person name="Madern D."/>
            <person name="Eisen J.A."/>
            <person name="Darling A.E."/>
            <person name="Facciotti M.T."/>
        </authorList>
    </citation>
    <scope>NUCLEOTIDE SEQUENCE [LARGE SCALE GENOMIC DNA]</scope>
    <source>
        <strain evidence="3 4">ATCC BAA-1512</strain>
    </source>
</reference>
<dbReference type="PATRIC" id="fig|662479.7.peg.1526"/>
<keyword evidence="2" id="KW-0812">Transmembrane</keyword>
<evidence type="ECO:0000256" key="2">
    <source>
        <dbReference type="SAM" id="Phobius"/>
    </source>
</evidence>
<proteinExistence type="predicted"/>
<evidence type="ECO:0000313" key="3">
    <source>
        <dbReference type="EMBL" id="ELZ94909.1"/>
    </source>
</evidence>
<evidence type="ECO:0000256" key="1">
    <source>
        <dbReference type="SAM" id="MobiDB-lite"/>
    </source>
</evidence>
<dbReference type="EMBL" id="AOLN01000011">
    <property type="protein sequence ID" value="ELZ94909.1"/>
    <property type="molecule type" value="Genomic_DNA"/>
</dbReference>
<feature type="transmembrane region" description="Helical" evidence="2">
    <location>
        <begin position="100"/>
        <end position="118"/>
    </location>
</feature>
<dbReference type="STRING" id="662479.C440_07532"/>
<gene>
    <name evidence="3" type="ORF">C440_07532</name>
</gene>
<accession>M0IHH1</accession>
<dbReference type="Proteomes" id="UP000011550">
    <property type="component" value="Unassembled WGS sequence"/>
</dbReference>
<organism evidence="3 4">
    <name type="scientific">Haloferax mucosum ATCC BAA-1512</name>
    <dbReference type="NCBI Taxonomy" id="662479"/>
    <lineage>
        <taxon>Archaea</taxon>
        <taxon>Methanobacteriati</taxon>
        <taxon>Methanobacteriota</taxon>
        <taxon>Stenosarchaea group</taxon>
        <taxon>Halobacteria</taxon>
        <taxon>Halobacteriales</taxon>
        <taxon>Haloferacaceae</taxon>
        <taxon>Haloferax</taxon>
    </lineage>
</organism>
<feature type="region of interest" description="Disordered" evidence="1">
    <location>
        <begin position="10"/>
        <end position="29"/>
    </location>
</feature>
<dbReference type="RefSeq" id="WP_008319726.1">
    <property type="nucleotide sequence ID" value="NZ_AOLN01000011.1"/>
</dbReference>
<dbReference type="OrthoDB" id="293005at2157"/>
<sequence length="128" mass="13193">MGGVLDGIGNTIDQITTDQGDPGWGPDDTEAALDGIAGSTDEWVSRNPVTDGAIDLVWSGHDGDSIDVFGPGLWGSEGSVVDVVVDREGETHGGETTTKLMLFGAVALVVLYLVRPLLTVLAEVVGGE</sequence>
<dbReference type="AlphaFoldDB" id="M0IHH1"/>